<protein>
    <submittedName>
        <fullName evidence="1">Uncharacterized protein</fullName>
    </submittedName>
</protein>
<dbReference type="Proteomes" id="UP000499080">
    <property type="component" value="Unassembled WGS sequence"/>
</dbReference>
<reference evidence="1 2" key="1">
    <citation type="journal article" date="2019" name="Sci. Rep.">
        <title>Orb-weaving spider Araneus ventricosus genome elucidates the spidroin gene catalogue.</title>
        <authorList>
            <person name="Kono N."/>
            <person name="Nakamura H."/>
            <person name="Ohtoshi R."/>
            <person name="Moran D.A.P."/>
            <person name="Shinohara A."/>
            <person name="Yoshida Y."/>
            <person name="Fujiwara M."/>
            <person name="Mori M."/>
            <person name="Tomita M."/>
            <person name="Arakawa K."/>
        </authorList>
    </citation>
    <scope>NUCLEOTIDE SEQUENCE [LARGE SCALE GENOMIC DNA]</scope>
</reference>
<evidence type="ECO:0000313" key="1">
    <source>
        <dbReference type="EMBL" id="GBL96963.1"/>
    </source>
</evidence>
<evidence type="ECO:0000313" key="2">
    <source>
        <dbReference type="Proteomes" id="UP000499080"/>
    </source>
</evidence>
<name>A0A4Y2BYI2_ARAVE</name>
<organism evidence="1 2">
    <name type="scientific">Araneus ventricosus</name>
    <name type="common">Orbweaver spider</name>
    <name type="synonym">Epeira ventricosa</name>
    <dbReference type="NCBI Taxonomy" id="182803"/>
    <lineage>
        <taxon>Eukaryota</taxon>
        <taxon>Metazoa</taxon>
        <taxon>Ecdysozoa</taxon>
        <taxon>Arthropoda</taxon>
        <taxon>Chelicerata</taxon>
        <taxon>Arachnida</taxon>
        <taxon>Araneae</taxon>
        <taxon>Araneomorphae</taxon>
        <taxon>Entelegynae</taxon>
        <taxon>Araneoidea</taxon>
        <taxon>Araneidae</taxon>
        <taxon>Araneus</taxon>
    </lineage>
</organism>
<gene>
    <name evidence="1" type="ORF">AVEN_182539_1</name>
</gene>
<proteinExistence type="predicted"/>
<accession>A0A4Y2BYI2</accession>
<sequence>MKSIHVHVIRLLECRVNSIIESSAHLRRKKGCVLEVQRQIACSKIIDGMLNLVCDATMQSRKFTFTPSGKASDTDSTEDPSCLWAMLNLAWVKRLLAGAV</sequence>
<dbReference type="EMBL" id="BGPR01000125">
    <property type="protein sequence ID" value="GBL96963.1"/>
    <property type="molecule type" value="Genomic_DNA"/>
</dbReference>
<comment type="caution">
    <text evidence="1">The sequence shown here is derived from an EMBL/GenBank/DDBJ whole genome shotgun (WGS) entry which is preliminary data.</text>
</comment>
<keyword evidence="2" id="KW-1185">Reference proteome</keyword>
<dbReference type="AlphaFoldDB" id="A0A4Y2BYI2"/>